<dbReference type="STRING" id="10228.B3S5U0"/>
<dbReference type="SMR" id="B3S5U0"/>
<dbReference type="InterPro" id="IPR002172">
    <property type="entry name" value="LDrepeatLR_classA_rpt"/>
</dbReference>
<feature type="domain" description="MAM" evidence="17">
    <location>
        <begin position="180"/>
        <end position="340"/>
    </location>
</feature>
<feature type="domain" description="MAM" evidence="17">
    <location>
        <begin position="3187"/>
        <end position="3364"/>
    </location>
</feature>
<dbReference type="eggNOG" id="KOG1095">
    <property type="taxonomic scope" value="Eukaryota"/>
</dbReference>
<evidence type="ECO:0000256" key="10">
    <source>
        <dbReference type="ARBA" id="ARBA00023157"/>
    </source>
</evidence>
<dbReference type="GeneID" id="6756806"/>
<keyword evidence="7" id="KW-0106">Calcium</keyword>
<dbReference type="SUPFAM" id="SSF49899">
    <property type="entry name" value="Concanavalin A-like lectins/glucanases"/>
    <property type="match status" value="20"/>
</dbReference>
<dbReference type="InterPro" id="IPR036055">
    <property type="entry name" value="LDL_receptor-like_sf"/>
</dbReference>
<feature type="domain" description="MAM" evidence="17">
    <location>
        <begin position="2305"/>
        <end position="2465"/>
    </location>
</feature>
<sequence length="4197" mass="458650">MAAKMIALGLLLLLAVASSQAQFNCTFESGFCGWTQPVNAPLNWTLNNGSTASFGTGPSQDHTTGSGLYIYIEASFVQSNILATLLSPLVTSGQACLTFWYHMYGPDVATLNVSTTVNNQDSLLWQRSGTQGNKWQLARIQFSPNTNYQIKFVAKRGSGFAGDIALDDISMIPKACPLTTNCDFEIGTCKWVQDQTDGFDWIRGRNGNDQNGQGPPMDHTLQSPVGYYLYTSSSSNPDKTARVMISPPFPPTPPIGKCMNFYYRLTANAGTLRVFNQINGARGTPLWQESGNQQGLWKPGQVTMNSTSGTWQPVFQAETANGQGTIAIDDVSFFDQACPPPGNCNFENGYCTWMNAIAGDNFDWIRHQGSVPSTLTGPLSDHTLGTANGYYIYMEATGRQRGQKTVLQSMVFPPAPNGRCLSFWYHMYSPFAFGQASSLSIYIQKVGSNFGSILWLRNSSAGDVWHNAHVAFSSSQSYQILIVATRGQSSLSDVAIDDISFTTTCNASFTRPTPKPTQASTALPSTSYDCTFENGFCTWTQDLTDSLNWTRHQGPTSSSDTGPRVDHTTSSTSGWYAYVEGSHFFSNNTARLISATITPTTGPMCFRFWYYMFGEDIDTFNVYFKFGNVLGSKVWTRKGNQGPSWKLAQLQFQQSIPFQLVLETTHISGNYRSDIAVDDIKFNFQQCPPRSLCDFEDSSRCGYTQDINDNFDWTYFTGAGVAGQWSPINDHTTYTSSGHSFFANMKSQSTGAVARLNSNEQPPTAGSCLSFWYIAYGSNYGSLSVYTQIGGTLNKIWSVPTTGITEAARAWLGMQVTVQSQQPYFITFEAARATGINGTVAIDDVNISPGVCPPLGDCSFEKGTCLWRNAVSLDKLDLLRWSGPTPTAGTGPSSDHTLGTDAGHFMYLESSLASKGDNAIFFSPEFGPRSTPRCFTFWYHMYARNKDQMGSLLVVFSDINSNSVIKNITGYQGPKWNYAAVPLQSSTLPHWVAFDLIRGSGSYSDIAIDDVIFYDGACPTEPATPSPNPCAVRCYSDFSKCIPSNQVCDYNMNCPDGRDELNCGGCSFESNTCQYTINAGSDTWVRGKYDTPKGNIMPQVDHTTKSTTGWYMLVTDATGLNFGDAKLTSKKLPPTSATCQVRFWYFSYGNSTRTSDLDVSFIEGPIPKTRMIKIRNVNSNKWQQGIAYMGRRVQPYQLTFEGSRDFLGRSYMAIDDISMYECGMPPKLPSCSSNQFHCGQTKACVDSNLICDFQDDCGDGTDEAQCAAFNGCNFENGICDWSQVSGSDDFNWDRTSGTTFTSYTGPSRDHTTGTVTGYYLYIDGFFESAGAKAQLKSKWFQPNTSGKCKIRLWYHMRGTGIGALNVYAVPNGGKLIKIWSRSGQLGDVWLRMEAPVVSSRYFYFMIEAVRGSSDESDIAIDDISFTTDCKYASGTVPSVPTGTLPTIVPSQVPSCSSWSTPNCGSCNFDQGQCGWRDTSIGGISGWIRDSAGNGQSFNGPLYDHTSNSGLGYYMYTKAKGGSFLTDSKLTSPMMPAAYDTCTISFWYNKTISSTLGLYVVQNGTSTRLWRSSFSFITNPNEPLWANASAGIGHRSQGYKLEFRISGSSFSTSNGVAAIDDISFTGCNMPPSVPCFSGNFQCKNGRCVSPSVVCDFANDCGDSSDEIGCAAALPWSCNFEKDDCGLIQDQTDTFNWRRDFGGTFSSLSGPNFDHTLASSKGYYMFFSARSSSLNKTARQTIPQTFGTPGTGCQMRFWYHMFGPDIGGLNIYARTNFMGPLIKQYSIIGNQGDIWKKASLTFSVNAPFQVVIEAVNGKYLWGDIAIDDISFTSGCTKVNTPLPYAQQTDPGCPTGQRRCGTTGPCKPSSVFCDFRNDCGDNSDEASCPSSCTFENGMCGWKSPKELGDIQWRRNRGGTPTQFTGPTTDHTNGNGWYMYVEADNGTFSDNAYLISPFYQNPGLSCTLSFWYHMYGFDIGSLKVQIASPTGTKQLWSKSNGQGNKWIQATNIPIPRCASAFQISFIGSTDFFGTAGDIAVDDISLNNCLKTTQTTCASGQLKCADNSACYPVSSKCDFGQDCCDSSDENSCTGYTRCNFENGLCGWMQLKSDNFDWEAEQGSTISSGTGPQADHTTGTSTGTYYMIETSFPQSPNETASLGSPILSPTSSGCIMRFWYNMLGPDVGSLTVSTRTSYTGSMSQQWSKSGNQGPSWIKASVNLPTSSAAYQVVITGKVGPSFQGDIAIDDISFTPGCKFGGVLPGQPTASPTPAGQCTTFSCDAGSKCLAMSSICNFVTECSDGSDEANCGSCTFETGQCGWQNSYTDNFNWTRRQGSTPSISTGPSYDHTTFSTSGWYMYTEVSGGRIGHRADLRGPLIQPVPATCKFTFYSHMYGQDIGSLALYMLNAQGQRIAQLWGLSGNRGNYWSRTAVTIGRRQQPFRLQFEALRGSGFQGDIALDDLLFSSCKVPTQCVTPSSSQIVCPNSFCISKDLLCDFSQDCLDGYDETNCVNYQQTCNFQAGFCGWTNLKDDDFDWSITNGPAATPNTGPYRDHTLGTYSGNYAYADGSRRNFNDIARLASKPIAATTSASNCRIRFFYNMYGSRVRYLRVRYRTSIGGTYTTRLSLYGNKGPSWLRASVPLISSKPFQVVIEAAVSSSFTSDIAIDDISLTPGCQLFTGTFPVTATSTPAPLTTSTPTQRAPNTCSSTQFGCYNNGNCIPKSKTCDFIADCGDGSDEWACPSQCDFEKNMCGMTVTQSTNPLYTFKWQYALAHDAAEKQSIRSDHSTGTGNGHYVYYGGVIAPTNPSAGVPYNNLRTNITTGMYQHASSQCLLQFWYYYNGNSPGRLQAHILNQGDTQPTILWETQGTISSGWRNATVGIGARTKPFQIIFYGFHFVAFDGAVAIDDVNFINCAYAPSQPTCSLGQFRCQRGSCIPNDQVCDMTNDCGDNSDEASCSTYKQCNFETPNCAYLTQDLVTDQLNWTRRAGPTFSVYTGPSRDHTLGTYKGYYYYLETSGLLQYGQVANLLSSVFDLTSTSNCRMTLYYHMYGQTIGNFAILTRTQSNGTMTQLFARRGPQGDIWRKVTVTLPSGKLTQLVIQATVGDSFSGDIAIDDVSFTSTCKSTTQSLPYAPPLPPTSAPPPTTAVSHTCNLNTQFNCRSTGKCILLSKVCDFRQDCADNSDEVACIQQTCSFEQSMCGWQSQSVNGAFTSVNSTAIKFKWERHNGATHTGSTGPSVDHTLGTSQGYYVYTDASFGRFTDVAILTSPIIGGTGSQCVVSFWYHMYGSHVGRLSLNAKRGNTLTQLWTRNGGRANTWYQVSVKVGQRQSFQLQFRGTRSFLYNGDIALDDIKLNNCIQPIRQPVCPQTTFTCGNGYCVDPKYVCDYANDCGGLQDETNSVCSKNAMGRCGFELDECYFYLDTPNKPNWIRRTGLIFNGPSGDVDTGASTGHYMNLNTYYPALSGDVSRFASQPFKAASSNANCYLRFYYFMLPATNGGQLNVYTRTSASANGMNTIFSVANASVNYWNRVAVKIVSSAPFQVVFEGVVGTRYSARIGIDAISFTSGCAFGGNIQIPGITVRPPNSGFPTPGCSSNSSFGCKNGKCIPRSSVCNFKNDCGDNSDEANCGTNCNFDTGTCGWYNAGYGSRRNWTRTLAGSNPISRAPKIDHTSNSSSGYYMYMRPMTTGASSINRYVGMLESALYAASSPQCTMSFWYAKYRIYTYYFIGVYVQTSTQTIQMAYFTNGDSKGTAWQKATVNIGIQQNFRILIGGSTGSSRLYGLAMDDIQFNNCFTTQRACTRQEFKCATSGQCISKLWQCDRQNDCPDGSDEAPSACKYNYADCTFDTGFCNFTNLLNGDFNWTRAMTTNSGSTGPNNDHTTQSTSTGYFVFTEASFPRNDYDTAFLAGPTLPASQGVCWIKFWYNMYGASMGTLKVVIMDVTLNRTLSVVWQKSGNQGQSWYRGNAMLNSAQPFRAVFQGVLGTSFTSDMAVDDVVFTPGCYVGGSPIVPLPLVNNQCNNPSYTFSCPINNKTVCIPNTWRCDGIIDCNNAMDEDRCGVLNRPCTANEFKCGNNGGCINSTLHCNGFPDCYDSSDEAGCPQIGSQTANGGAIAGAVIGSLIAVALIGGIFYMYRADKLGSVTQIFTKRTLGNQNYEAYQDDDKEPTLRDFSETTESNSGDGQTAVANPLYESKDDADIYQ</sequence>
<feature type="domain" description="MAM" evidence="17">
    <location>
        <begin position="856"/>
        <end position="1020"/>
    </location>
</feature>
<evidence type="ECO:0000256" key="7">
    <source>
        <dbReference type="ARBA" id="ARBA00022837"/>
    </source>
</evidence>
<feature type="disulfide bond" evidence="13">
    <location>
        <begin position="2491"/>
        <end position="2506"/>
    </location>
</feature>
<feature type="domain" description="MAM" evidence="17">
    <location>
        <begin position="1887"/>
        <end position="2046"/>
    </location>
</feature>
<evidence type="ECO:0000256" key="3">
    <source>
        <dbReference type="ARBA" id="ARBA00022583"/>
    </source>
</evidence>
<feature type="domain" description="MAM" evidence="17">
    <location>
        <begin position="528"/>
        <end position="689"/>
    </location>
</feature>
<feature type="transmembrane region" description="Helical" evidence="15">
    <location>
        <begin position="4108"/>
        <end position="4130"/>
    </location>
</feature>
<evidence type="ECO:0000256" key="2">
    <source>
        <dbReference type="ARBA" id="ARBA00022536"/>
    </source>
</evidence>
<dbReference type="CTD" id="6756806"/>
<dbReference type="PRINTS" id="PR00261">
    <property type="entry name" value="LDLRECEPTOR"/>
</dbReference>
<dbReference type="PANTHER" id="PTHR23282">
    <property type="entry name" value="APICAL ENDOSOMAL GLYCOPROTEIN PRECURSOR"/>
    <property type="match status" value="1"/>
</dbReference>
<evidence type="ECO:0000256" key="12">
    <source>
        <dbReference type="ARBA" id="ARBA00023180"/>
    </source>
</evidence>
<dbReference type="InterPro" id="IPR023415">
    <property type="entry name" value="LDLR_class-A_CS"/>
</dbReference>
<feature type="disulfide bond" evidence="13">
    <location>
        <begin position="2072"/>
        <end position="2087"/>
    </location>
</feature>
<keyword evidence="9 15" id="KW-0472">Membrane</keyword>
<gene>
    <name evidence="18" type="ORF">TRIADDRAFT_64188</name>
</gene>
<keyword evidence="8 15" id="KW-1133">Transmembrane helix</keyword>
<feature type="disulfide bond" evidence="13">
    <location>
        <begin position="2938"/>
        <end position="2953"/>
    </location>
</feature>
<comment type="caution">
    <text evidence="13">Lacks conserved residue(s) required for the propagation of feature annotation.</text>
</comment>
<feature type="disulfide bond" evidence="13">
    <location>
        <begin position="2919"/>
        <end position="2931"/>
    </location>
</feature>
<reference evidence="18 19" key="1">
    <citation type="journal article" date="2008" name="Nature">
        <title>The Trichoplax genome and the nature of placozoans.</title>
        <authorList>
            <person name="Srivastava M."/>
            <person name="Begovic E."/>
            <person name="Chapman J."/>
            <person name="Putnam N.H."/>
            <person name="Hellsten U."/>
            <person name="Kawashima T."/>
            <person name="Kuo A."/>
            <person name="Mitros T."/>
            <person name="Salamov A."/>
            <person name="Carpenter M.L."/>
            <person name="Signorovitch A.Y."/>
            <person name="Moreno M.A."/>
            <person name="Kamm K."/>
            <person name="Grimwood J."/>
            <person name="Schmutz J."/>
            <person name="Shapiro H."/>
            <person name="Grigoriev I.V."/>
            <person name="Buss L.W."/>
            <person name="Schierwater B."/>
            <person name="Dellaporta S.L."/>
            <person name="Rokhsar D.S."/>
        </authorList>
    </citation>
    <scope>NUCLEOTIDE SEQUENCE [LARGE SCALE GENOMIC DNA]</scope>
    <source>
        <strain evidence="18 19">Grell-BS-1999</strain>
    </source>
</reference>
<feature type="domain" description="MAM" evidence="17">
    <location>
        <begin position="1270"/>
        <end position="1431"/>
    </location>
</feature>
<dbReference type="GO" id="GO:0016020">
    <property type="term" value="C:membrane"/>
    <property type="evidence" value="ECO:0007669"/>
    <property type="project" value="UniProtKB-SubCell"/>
</dbReference>
<feature type="domain" description="MAM" evidence="17">
    <location>
        <begin position="2511"/>
        <end position="2673"/>
    </location>
</feature>
<evidence type="ECO:0000256" key="1">
    <source>
        <dbReference type="ARBA" id="ARBA00004479"/>
    </source>
</evidence>
<feature type="disulfide bond" evidence="13">
    <location>
        <begin position="1641"/>
        <end position="1659"/>
    </location>
</feature>
<evidence type="ECO:0000256" key="14">
    <source>
        <dbReference type="SAM" id="MobiDB-lite"/>
    </source>
</evidence>
<feature type="disulfide bond" evidence="13">
    <location>
        <begin position="1870"/>
        <end position="1885"/>
    </location>
</feature>
<dbReference type="PROSITE" id="PS50060">
    <property type="entry name" value="MAM_2"/>
    <property type="match status" value="20"/>
</dbReference>
<dbReference type="OMA" id="CHANDSF"/>
<feature type="domain" description="MAM" evidence="17">
    <location>
        <begin position="691"/>
        <end position="854"/>
    </location>
</feature>
<keyword evidence="2" id="KW-0245">EGF-like domain</keyword>
<feature type="domain" description="MAM" evidence="17">
    <location>
        <begin position="2091"/>
        <end position="2253"/>
    </location>
</feature>
<keyword evidence="6" id="KW-0677">Repeat</keyword>
<evidence type="ECO:0000256" key="15">
    <source>
        <dbReference type="SAM" id="Phobius"/>
    </source>
</evidence>
<feature type="domain" description="MAM" evidence="17">
    <location>
        <begin position="342"/>
        <end position="507"/>
    </location>
</feature>
<keyword evidence="12" id="KW-0325">Glycoprotein</keyword>
<feature type="domain" description="MAM" evidence="17">
    <location>
        <begin position="2957"/>
        <end position="3121"/>
    </location>
</feature>
<feature type="disulfide bond" evidence="13">
    <location>
        <begin position="4039"/>
        <end position="4054"/>
    </location>
</feature>
<evidence type="ECO:0000256" key="16">
    <source>
        <dbReference type="SAM" id="SignalP"/>
    </source>
</evidence>
<comment type="subcellular location">
    <subcellularLocation>
        <location evidence="1">Membrane</location>
        <topology evidence="1">Single-pass type I membrane protein</topology>
    </subcellularLocation>
</comment>
<feature type="signal peptide" evidence="16">
    <location>
        <begin position="1"/>
        <end position="21"/>
    </location>
</feature>
<feature type="compositionally biased region" description="Basic and acidic residues" evidence="14">
    <location>
        <begin position="4188"/>
        <end position="4197"/>
    </location>
</feature>
<dbReference type="RefSeq" id="XP_002115595.1">
    <property type="nucleotide sequence ID" value="XM_002115559.1"/>
</dbReference>
<feature type="disulfide bond" evidence="13">
    <location>
        <begin position="1251"/>
        <end position="1266"/>
    </location>
</feature>
<feature type="disulfide bond" evidence="13">
    <location>
        <begin position="1048"/>
        <end position="1063"/>
    </location>
</feature>
<feature type="disulfide bond" evidence="13">
    <location>
        <begin position="3362"/>
        <end position="3374"/>
    </location>
</feature>
<proteinExistence type="predicted"/>
<dbReference type="HOGENOM" id="CLU_223673_0_0_1"/>
<keyword evidence="3" id="KW-0254">Endocytosis</keyword>
<dbReference type="PROSITE" id="PS01209">
    <property type="entry name" value="LDLRA_1"/>
    <property type="match status" value="8"/>
</dbReference>
<feature type="disulfide bond" evidence="13">
    <location>
        <begin position="1634"/>
        <end position="1646"/>
    </location>
</feature>
<protein>
    <recommendedName>
        <fullName evidence="17">MAM domain-containing protein</fullName>
    </recommendedName>
</protein>
<feature type="disulfide bond" evidence="13">
    <location>
        <begin position="2926"/>
        <end position="2944"/>
    </location>
</feature>
<dbReference type="Gene3D" id="2.60.120.200">
    <property type="match status" value="20"/>
</dbReference>
<dbReference type="FunFam" id="4.10.400.10:FF:000065">
    <property type="entry name" value="Transmembrane protease serine 7"/>
    <property type="match status" value="1"/>
</dbReference>
<feature type="disulfide bond" evidence="13">
    <location>
        <begin position="3609"/>
        <end position="3624"/>
    </location>
</feature>
<dbReference type="KEGG" id="tad:TRIADDRAFT_64188"/>
<keyword evidence="4 15" id="KW-0812">Transmembrane</keyword>
<keyword evidence="10 13" id="KW-1015">Disulfide bond</keyword>
<feature type="disulfide bond" evidence="13">
    <location>
        <begin position="2479"/>
        <end position="2497"/>
    </location>
</feature>
<dbReference type="Gene3D" id="4.10.400.10">
    <property type="entry name" value="Low-density Lipoprotein Receptor"/>
    <property type="match status" value="15"/>
</dbReference>
<dbReference type="InterPro" id="IPR051560">
    <property type="entry name" value="MAM_domain-containing"/>
</dbReference>
<evidence type="ECO:0000256" key="13">
    <source>
        <dbReference type="PROSITE-ProRule" id="PRU00124"/>
    </source>
</evidence>
<feature type="disulfide bond" evidence="13">
    <location>
        <begin position="2722"/>
        <end position="2737"/>
    </location>
</feature>
<evidence type="ECO:0000256" key="6">
    <source>
        <dbReference type="ARBA" id="ARBA00022737"/>
    </source>
</evidence>
<evidence type="ECO:0000313" key="19">
    <source>
        <dbReference type="Proteomes" id="UP000009022"/>
    </source>
</evidence>
<feature type="domain" description="MAM" evidence="17">
    <location>
        <begin position="1674"/>
        <end position="1835"/>
    </location>
</feature>
<evidence type="ECO:0000256" key="9">
    <source>
        <dbReference type="ARBA" id="ARBA00023136"/>
    </source>
</evidence>
<feature type="disulfide bond" evidence="13">
    <location>
        <begin position="1653"/>
        <end position="1668"/>
    </location>
</feature>
<dbReference type="SMART" id="SM00137">
    <property type="entry name" value="MAM"/>
    <property type="match status" value="20"/>
</dbReference>
<dbReference type="SMART" id="SM00192">
    <property type="entry name" value="LDLa"/>
    <property type="match status" value="15"/>
</dbReference>
<dbReference type="InterPro" id="IPR000998">
    <property type="entry name" value="MAM_dom"/>
</dbReference>
<feature type="domain" description="MAM" evidence="17">
    <location>
        <begin position="2739"/>
        <end position="2912"/>
    </location>
</feature>
<evidence type="ECO:0000256" key="4">
    <source>
        <dbReference type="ARBA" id="ARBA00022692"/>
    </source>
</evidence>
<evidence type="ECO:0000256" key="11">
    <source>
        <dbReference type="ARBA" id="ARBA00023170"/>
    </source>
</evidence>
<dbReference type="GO" id="GO:0006897">
    <property type="term" value="P:endocytosis"/>
    <property type="evidence" value="ECO:0007669"/>
    <property type="project" value="UniProtKB-KW"/>
</dbReference>
<dbReference type="InParanoid" id="B3S5U0"/>
<feature type="disulfide bond" evidence="13">
    <location>
        <begin position="4081"/>
        <end position="4096"/>
    </location>
</feature>
<dbReference type="Pfam" id="PF00629">
    <property type="entry name" value="MAM"/>
    <property type="match status" value="20"/>
</dbReference>
<dbReference type="Proteomes" id="UP000009022">
    <property type="component" value="Unassembled WGS sequence"/>
</dbReference>
<dbReference type="PhylomeDB" id="B3S5U0"/>
<feature type="disulfide bond" evidence="13">
    <location>
        <begin position="3597"/>
        <end position="3615"/>
    </location>
</feature>
<feature type="disulfide bond" evidence="13">
    <location>
        <begin position="3369"/>
        <end position="3387"/>
    </location>
</feature>
<feature type="chain" id="PRO_5002798514" description="MAM domain-containing protein" evidence="16">
    <location>
        <begin position="22"/>
        <end position="4197"/>
    </location>
</feature>
<evidence type="ECO:0000313" key="18">
    <source>
        <dbReference type="EMBL" id="EDV21958.1"/>
    </source>
</evidence>
<keyword evidence="19" id="KW-1185">Reference proteome</keyword>
<dbReference type="CDD" id="cd00112">
    <property type="entry name" value="LDLa"/>
    <property type="match status" value="15"/>
</dbReference>
<feature type="domain" description="MAM" evidence="17">
    <location>
        <begin position="3404"/>
        <end position="3566"/>
    </location>
</feature>
<evidence type="ECO:0000259" key="17">
    <source>
        <dbReference type="PROSITE" id="PS50060"/>
    </source>
</evidence>
<keyword evidence="5 16" id="KW-0732">Signal</keyword>
<dbReference type="PANTHER" id="PTHR23282:SF146">
    <property type="entry name" value="RT07201P-RELATED"/>
    <property type="match status" value="1"/>
</dbReference>
<dbReference type="OrthoDB" id="412155at2759"/>
<evidence type="ECO:0000256" key="8">
    <source>
        <dbReference type="ARBA" id="ARBA00022989"/>
    </source>
</evidence>
<feature type="domain" description="MAM" evidence="17">
    <location>
        <begin position="23"/>
        <end position="178"/>
    </location>
</feature>
<accession>B3S5U0</accession>
<dbReference type="SUPFAM" id="SSF57424">
    <property type="entry name" value="LDL receptor-like module"/>
    <property type="match status" value="15"/>
</dbReference>
<feature type="disulfide bond" evidence="13">
    <location>
        <begin position="2289"/>
        <end position="2304"/>
    </location>
</feature>
<feature type="disulfide bond" evidence="13">
    <location>
        <begin position="3169"/>
        <end position="3184"/>
    </location>
</feature>
<dbReference type="InterPro" id="IPR013320">
    <property type="entry name" value="ConA-like_dom_sf"/>
</dbReference>
<dbReference type="Pfam" id="PF00057">
    <property type="entry name" value="Ldl_recept_a"/>
    <property type="match status" value="9"/>
</dbReference>
<feature type="domain" description="MAM" evidence="17">
    <location>
        <begin position="1064"/>
        <end position="1224"/>
    </location>
</feature>
<dbReference type="EMBL" id="DS985251">
    <property type="protein sequence ID" value="EDV21958.1"/>
    <property type="molecule type" value="Genomic_DNA"/>
</dbReference>
<feature type="domain" description="MAM" evidence="17">
    <location>
        <begin position="3626"/>
        <end position="3791"/>
    </location>
</feature>
<feature type="region of interest" description="Disordered" evidence="14">
    <location>
        <begin position="4157"/>
        <end position="4197"/>
    </location>
</feature>
<dbReference type="PROSITE" id="PS00740">
    <property type="entry name" value="MAM_1"/>
    <property type="match status" value="1"/>
</dbReference>
<evidence type="ECO:0000256" key="5">
    <source>
        <dbReference type="ARBA" id="ARBA00022729"/>
    </source>
</evidence>
<name>B3S5U0_TRIAD</name>
<dbReference type="FunFam" id="4.10.400.10:FF:000009">
    <property type="entry name" value="Low-density lipoprotein receptor-related protein 1"/>
    <property type="match status" value="1"/>
</dbReference>
<keyword evidence="11" id="KW-0675">Receptor</keyword>
<dbReference type="CDD" id="cd06263">
    <property type="entry name" value="MAM"/>
    <property type="match status" value="20"/>
</dbReference>
<organism evidence="18 19">
    <name type="scientific">Trichoplax adhaerens</name>
    <name type="common">Trichoplax reptans</name>
    <dbReference type="NCBI Taxonomy" id="10228"/>
    <lineage>
        <taxon>Eukaryota</taxon>
        <taxon>Metazoa</taxon>
        <taxon>Placozoa</taxon>
        <taxon>Uniplacotomia</taxon>
        <taxon>Trichoplacea</taxon>
        <taxon>Trichoplacidae</taxon>
        <taxon>Trichoplax</taxon>
    </lineage>
</organism>
<feature type="domain" description="MAM" evidence="17">
    <location>
        <begin position="1464"/>
        <end position="1628"/>
    </location>
</feature>
<dbReference type="FunFam" id="4.10.400.10:FF:000002">
    <property type="entry name" value="Low-density lipoprotein receptor-related protein 1"/>
    <property type="match status" value="1"/>
</dbReference>
<feature type="compositionally biased region" description="Polar residues" evidence="14">
    <location>
        <begin position="4170"/>
        <end position="4182"/>
    </location>
</feature>
<dbReference type="PROSITE" id="PS50068">
    <property type="entry name" value="LDLRA_2"/>
    <property type="match status" value="15"/>
</dbReference>
<feature type="domain" description="MAM" evidence="17">
    <location>
        <begin position="3838"/>
        <end position="4000"/>
    </location>
</feature>
<dbReference type="eggNOG" id="KOG1215">
    <property type="taxonomic scope" value="Eukaryota"/>
</dbReference>